<dbReference type="Gene3D" id="3.90.1200.10">
    <property type="match status" value="1"/>
</dbReference>
<keyword evidence="4" id="KW-1185">Reference proteome</keyword>
<gene>
    <name evidence="3" type="ORF">HBA54_19805</name>
</gene>
<dbReference type="Proteomes" id="UP000761264">
    <property type="component" value="Unassembled WGS sequence"/>
</dbReference>
<dbReference type="InterPro" id="IPR002575">
    <property type="entry name" value="Aminoglycoside_PTrfase"/>
</dbReference>
<reference evidence="3" key="1">
    <citation type="submission" date="2020-03" db="EMBL/GenBank/DDBJ databases">
        <title>Genome of Pelagibius litoralis DSM 21314T.</title>
        <authorList>
            <person name="Wang G."/>
        </authorList>
    </citation>
    <scope>NUCLEOTIDE SEQUENCE</scope>
    <source>
        <strain evidence="3">DSM 21314</strain>
    </source>
</reference>
<dbReference type="EMBL" id="JAAQPH010000016">
    <property type="protein sequence ID" value="NIA70848.1"/>
    <property type="molecule type" value="Genomic_DNA"/>
</dbReference>
<feature type="region of interest" description="Disordered" evidence="1">
    <location>
        <begin position="1"/>
        <end position="38"/>
    </location>
</feature>
<dbReference type="Gene3D" id="3.40.50.300">
    <property type="entry name" value="P-loop containing nucleotide triphosphate hydrolases"/>
    <property type="match status" value="1"/>
</dbReference>
<dbReference type="InterPro" id="IPR011009">
    <property type="entry name" value="Kinase-like_dom_sf"/>
</dbReference>
<dbReference type="RefSeq" id="WP_167227870.1">
    <property type="nucleotide sequence ID" value="NZ_JAAQPH010000016.1"/>
</dbReference>
<dbReference type="InterPro" id="IPR027417">
    <property type="entry name" value="P-loop_NTPase"/>
</dbReference>
<name>A0A967F0E5_9PROT</name>
<dbReference type="AlphaFoldDB" id="A0A967F0E5"/>
<proteinExistence type="predicted"/>
<evidence type="ECO:0000313" key="3">
    <source>
        <dbReference type="EMBL" id="NIA70848.1"/>
    </source>
</evidence>
<comment type="caution">
    <text evidence="3">The sequence shown here is derived from an EMBL/GenBank/DDBJ whole genome shotgun (WGS) entry which is preliminary data.</text>
</comment>
<feature type="domain" description="Aminoglycoside phosphotransferase" evidence="2">
    <location>
        <begin position="136"/>
        <end position="311"/>
    </location>
</feature>
<dbReference type="PANTHER" id="PTHR43883:SF1">
    <property type="entry name" value="GLUCONOKINASE"/>
    <property type="match status" value="1"/>
</dbReference>
<accession>A0A967F0E5</accession>
<sequence length="542" mass="58773">MIENRPPSTTPLPTTGSQQTASRRPAADPGGDQSEALGFLNDPASYGAAVTEVQRIDTHGAMVFLAGDRAYKIKRAVHYPYMDFSTLEKRHRACARELALNVRTAPTLYRKVIAVTRNKDGILSFGGGGTPVEWVLVMKRFKQEQLLSNIAAAGGLTDEIARDLADTVAAFHHTAPPPSDDTLKGAESIEWVVVENNQELAEREDLFPPVQAARLAELSLDQLARRWALLDSRSESGLLRFCHGDLHLRNVVLLDGRPTLFDAIEFNDAIACIDVFYDLAYLLMDLEHRGLRPLANLVLNRYLQKHDDLEALSLLPLFLSARATVRAKVAASLEKIEDDGQAINERRDEALSYFNEALRFLSPPPPRLVAVGGLSGSGKTSLAQALAPALGAAPGAVHLRSDVLRKTLAGVDEAVRLPPSAYSREAGQAVYDSMLAKAGRVLAAGHSVVIDGVFARPEERAAAEALAHSSGAAFAGFWLQADPEILTSRVEQRRHDASDATAAVVRQQLIYDLGDVDWTPIDAGASIKAVADQARRLLNLPD</sequence>
<dbReference type="InterPro" id="IPR052732">
    <property type="entry name" value="Cell-binding_unc_protein"/>
</dbReference>
<dbReference type="Pfam" id="PF13671">
    <property type="entry name" value="AAA_33"/>
    <property type="match status" value="1"/>
</dbReference>
<evidence type="ECO:0000313" key="4">
    <source>
        <dbReference type="Proteomes" id="UP000761264"/>
    </source>
</evidence>
<dbReference type="Pfam" id="PF01636">
    <property type="entry name" value="APH"/>
    <property type="match status" value="1"/>
</dbReference>
<dbReference type="PANTHER" id="PTHR43883">
    <property type="entry name" value="SLR0207 PROTEIN"/>
    <property type="match status" value="1"/>
</dbReference>
<protein>
    <submittedName>
        <fullName evidence="3">AAA family ATPase</fullName>
    </submittedName>
</protein>
<evidence type="ECO:0000259" key="2">
    <source>
        <dbReference type="Pfam" id="PF01636"/>
    </source>
</evidence>
<dbReference type="SUPFAM" id="SSF52540">
    <property type="entry name" value="P-loop containing nucleoside triphosphate hydrolases"/>
    <property type="match status" value="1"/>
</dbReference>
<dbReference type="SUPFAM" id="SSF56112">
    <property type="entry name" value="Protein kinase-like (PK-like)"/>
    <property type="match status" value="1"/>
</dbReference>
<evidence type="ECO:0000256" key="1">
    <source>
        <dbReference type="SAM" id="MobiDB-lite"/>
    </source>
</evidence>
<organism evidence="3 4">
    <name type="scientific">Pelagibius litoralis</name>
    <dbReference type="NCBI Taxonomy" id="374515"/>
    <lineage>
        <taxon>Bacteria</taxon>
        <taxon>Pseudomonadati</taxon>
        <taxon>Pseudomonadota</taxon>
        <taxon>Alphaproteobacteria</taxon>
        <taxon>Rhodospirillales</taxon>
        <taxon>Rhodovibrionaceae</taxon>
        <taxon>Pelagibius</taxon>
    </lineage>
</organism>